<dbReference type="Proteomes" id="UP001164929">
    <property type="component" value="Chromosome 12"/>
</dbReference>
<dbReference type="AlphaFoldDB" id="A0AAD6Q2E5"/>
<protein>
    <submittedName>
        <fullName evidence="1">Uncharacterized protein</fullName>
    </submittedName>
</protein>
<accession>A0AAD6Q2E5</accession>
<proteinExistence type="predicted"/>
<comment type="caution">
    <text evidence="1">The sequence shown here is derived from an EMBL/GenBank/DDBJ whole genome shotgun (WGS) entry which is preliminary data.</text>
</comment>
<reference evidence="1" key="1">
    <citation type="journal article" date="2023" name="Mol. Ecol. Resour.">
        <title>Chromosome-level genome assembly of a triploid poplar Populus alba 'Berolinensis'.</title>
        <authorList>
            <person name="Chen S."/>
            <person name="Yu Y."/>
            <person name="Wang X."/>
            <person name="Wang S."/>
            <person name="Zhang T."/>
            <person name="Zhou Y."/>
            <person name="He R."/>
            <person name="Meng N."/>
            <person name="Wang Y."/>
            <person name="Liu W."/>
            <person name="Liu Z."/>
            <person name="Liu J."/>
            <person name="Guo Q."/>
            <person name="Huang H."/>
            <person name="Sederoff R.R."/>
            <person name="Wang G."/>
            <person name="Qu G."/>
            <person name="Chen S."/>
        </authorList>
    </citation>
    <scope>NUCLEOTIDE SEQUENCE</scope>
    <source>
        <strain evidence="1">SC-2020</strain>
    </source>
</reference>
<dbReference type="EMBL" id="JAQIZT010000012">
    <property type="protein sequence ID" value="KAJ6976462.1"/>
    <property type="molecule type" value="Genomic_DNA"/>
</dbReference>
<evidence type="ECO:0000313" key="2">
    <source>
        <dbReference type="Proteomes" id="UP001164929"/>
    </source>
</evidence>
<keyword evidence="2" id="KW-1185">Reference proteome</keyword>
<sequence length="99" mass="11252">MHAKAGNKRTYLLDNGWRRNGGRRLNAAHKETPLLAVPKWRLVCWLKDDCLNGGPSVLLLLVPLLQGREGCCWRSNLWLKKKIPLLLLACVLKVAEELQ</sequence>
<name>A0AAD6Q2E5_9ROSI</name>
<organism evidence="1 2">
    <name type="scientific">Populus alba x Populus x berolinensis</name>
    <dbReference type="NCBI Taxonomy" id="444605"/>
    <lineage>
        <taxon>Eukaryota</taxon>
        <taxon>Viridiplantae</taxon>
        <taxon>Streptophyta</taxon>
        <taxon>Embryophyta</taxon>
        <taxon>Tracheophyta</taxon>
        <taxon>Spermatophyta</taxon>
        <taxon>Magnoliopsida</taxon>
        <taxon>eudicotyledons</taxon>
        <taxon>Gunneridae</taxon>
        <taxon>Pentapetalae</taxon>
        <taxon>rosids</taxon>
        <taxon>fabids</taxon>
        <taxon>Malpighiales</taxon>
        <taxon>Salicaceae</taxon>
        <taxon>Saliceae</taxon>
        <taxon>Populus</taxon>
    </lineage>
</organism>
<gene>
    <name evidence="1" type="ORF">NC653_028558</name>
</gene>
<evidence type="ECO:0000313" key="1">
    <source>
        <dbReference type="EMBL" id="KAJ6976462.1"/>
    </source>
</evidence>